<dbReference type="EnsemblPlants" id="AUR62043781-RA">
    <property type="protein sequence ID" value="AUR62043781-RA:cds"/>
    <property type="gene ID" value="AUR62043781"/>
</dbReference>
<evidence type="ECO:0000256" key="3">
    <source>
        <dbReference type="ARBA" id="ARBA00022692"/>
    </source>
</evidence>
<comment type="subcellular location">
    <subcellularLocation>
        <location evidence="1">Membrane</location>
        <topology evidence="1">Multi-pass membrane protein</topology>
    </subcellularLocation>
</comment>
<dbReference type="AlphaFoldDB" id="A0A803NCG4"/>
<feature type="transmembrane region" description="Helical" evidence="6">
    <location>
        <begin position="125"/>
        <end position="144"/>
    </location>
</feature>
<comment type="similarity">
    <text evidence="2">Belongs to the sterol desaturase family.</text>
</comment>
<keyword evidence="5 6" id="KW-0472">Membrane</keyword>
<evidence type="ECO:0000256" key="1">
    <source>
        <dbReference type="ARBA" id="ARBA00004141"/>
    </source>
</evidence>
<feature type="domain" description="Very-long-chain aldehyde decarbonylase CER1-like C-terminal" evidence="8">
    <location>
        <begin position="414"/>
        <end position="578"/>
    </location>
</feature>
<feature type="domain" description="Fatty acid hydroxylase" evidence="7">
    <location>
        <begin position="132"/>
        <end position="271"/>
    </location>
</feature>
<dbReference type="GO" id="GO:0008610">
    <property type="term" value="P:lipid biosynthetic process"/>
    <property type="evidence" value="ECO:0007669"/>
    <property type="project" value="InterPro"/>
</dbReference>
<evidence type="ECO:0000313" key="9">
    <source>
        <dbReference type="EnsemblPlants" id="AUR62043781-RA:cds"/>
    </source>
</evidence>
<keyword evidence="10" id="KW-1185">Reference proteome</keyword>
<evidence type="ECO:0000256" key="5">
    <source>
        <dbReference type="ARBA" id="ARBA00023136"/>
    </source>
</evidence>
<feature type="transmembrane region" description="Helical" evidence="6">
    <location>
        <begin position="19"/>
        <end position="36"/>
    </location>
</feature>
<proteinExistence type="inferred from homology"/>
<organism evidence="9 10">
    <name type="scientific">Chenopodium quinoa</name>
    <name type="common">Quinoa</name>
    <dbReference type="NCBI Taxonomy" id="63459"/>
    <lineage>
        <taxon>Eukaryota</taxon>
        <taxon>Viridiplantae</taxon>
        <taxon>Streptophyta</taxon>
        <taxon>Embryophyta</taxon>
        <taxon>Tracheophyta</taxon>
        <taxon>Spermatophyta</taxon>
        <taxon>Magnoliopsida</taxon>
        <taxon>eudicotyledons</taxon>
        <taxon>Gunneridae</taxon>
        <taxon>Pentapetalae</taxon>
        <taxon>Caryophyllales</taxon>
        <taxon>Chenopodiaceae</taxon>
        <taxon>Chenopodioideae</taxon>
        <taxon>Atripliceae</taxon>
        <taxon>Chenopodium</taxon>
    </lineage>
</organism>
<dbReference type="Proteomes" id="UP000596660">
    <property type="component" value="Unplaced"/>
</dbReference>
<keyword evidence="4 6" id="KW-1133">Transmembrane helix</keyword>
<evidence type="ECO:0000256" key="6">
    <source>
        <dbReference type="SAM" id="Phobius"/>
    </source>
</evidence>
<dbReference type="InterPro" id="IPR021940">
    <property type="entry name" value="CER1-like_C"/>
</dbReference>
<dbReference type="GO" id="GO:0016020">
    <property type="term" value="C:membrane"/>
    <property type="evidence" value="ECO:0007669"/>
    <property type="project" value="UniProtKB-SubCell"/>
</dbReference>
<feature type="transmembrane region" description="Helical" evidence="6">
    <location>
        <begin position="97"/>
        <end position="113"/>
    </location>
</feature>
<sequence length="583" mass="67910">MASTPGIFSHWPWEPLGNFKYVLVAPGIIHSIYLYLARSDERNPFYLFVFFCMLWRMLHQKLWISLSRYRTAKGNNLIVDRSIDFEQVDRESKWDDQILFNGILFYISYWVLEDAKNMPLWRMDGLLLVFIIHIGPVEFLYYWLHRALHHHFLYSRYHSHHHSSIVSQPHTAVIHPFAEHIAYYFILGLPLMVTTFMGTISIATVALYLTYIDFMNSMGHCNFEFTPKWVFDMIPPLKYLMYTPSYHSMHHTRFRTNYSLFMPFYDYIYGTMDESTDIVYESSLKKPEDVPDVVHLTHLTTLQSVYHLRLGFASLASNPLNSKWYMWLIWPLTCWYALIAWAYGRTFIIERNTFKKLKAKLWIVPCFKKEEEEFNRNGKIYLEKHPKLKVKVVDGSSLVVAVVLNSIPVGTSQVMFRGRLSKVACSIVSALCHKGIQVSTIRNIEYEKLKKSLTTEDGSNLALITNGFNQKVWLVGEDLTKDEQSMASKGTIFVPFSQFPPKKIRNDCFYLNTPSLVAPKSFGNLHSCENWLPRSVISARRVAGIVHALEGWNVNECGDEIFDVEKIWEASLQHGFLPSKTFA</sequence>
<evidence type="ECO:0000256" key="4">
    <source>
        <dbReference type="ARBA" id="ARBA00022989"/>
    </source>
</evidence>
<evidence type="ECO:0000259" key="7">
    <source>
        <dbReference type="Pfam" id="PF04116"/>
    </source>
</evidence>
<dbReference type="GO" id="GO:0016491">
    <property type="term" value="F:oxidoreductase activity"/>
    <property type="evidence" value="ECO:0007669"/>
    <property type="project" value="InterPro"/>
</dbReference>
<reference evidence="9" key="2">
    <citation type="submission" date="2021-03" db="UniProtKB">
        <authorList>
            <consortium name="EnsemblPlants"/>
        </authorList>
    </citation>
    <scope>IDENTIFICATION</scope>
</reference>
<evidence type="ECO:0000259" key="8">
    <source>
        <dbReference type="Pfam" id="PF12076"/>
    </source>
</evidence>
<feature type="transmembrane region" description="Helical" evidence="6">
    <location>
        <begin position="181"/>
        <end position="209"/>
    </location>
</feature>
<dbReference type="PANTHER" id="PTHR11863">
    <property type="entry name" value="STEROL DESATURASE"/>
    <property type="match status" value="1"/>
</dbReference>
<dbReference type="InterPro" id="IPR050307">
    <property type="entry name" value="Sterol_Desaturase_Related"/>
</dbReference>
<dbReference type="Pfam" id="PF12076">
    <property type="entry name" value="CER1-like_C"/>
    <property type="match status" value="1"/>
</dbReference>
<dbReference type="OMA" id="KMAPEGA"/>
<reference evidence="9" key="1">
    <citation type="journal article" date="2017" name="Nature">
        <title>The genome of Chenopodium quinoa.</title>
        <authorList>
            <person name="Jarvis D.E."/>
            <person name="Ho Y.S."/>
            <person name="Lightfoot D.J."/>
            <person name="Schmoeckel S.M."/>
            <person name="Li B."/>
            <person name="Borm T.J.A."/>
            <person name="Ohyanagi H."/>
            <person name="Mineta K."/>
            <person name="Michell C.T."/>
            <person name="Saber N."/>
            <person name="Kharbatia N.M."/>
            <person name="Rupper R.R."/>
            <person name="Sharp A.R."/>
            <person name="Dally N."/>
            <person name="Boughton B.A."/>
            <person name="Woo Y.H."/>
            <person name="Gao G."/>
            <person name="Schijlen E.G.W.M."/>
            <person name="Guo X."/>
            <person name="Momin A.A."/>
            <person name="Negrao S."/>
            <person name="Al-Babili S."/>
            <person name="Gehring C."/>
            <person name="Roessner U."/>
            <person name="Jung C."/>
            <person name="Murphy K."/>
            <person name="Arold S.T."/>
            <person name="Gojobori T."/>
            <person name="van der Linden C.G."/>
            <person name="van Loo E.N."/>
            <person name="Jellen E.N."/>
            <person name="Maughan P.J."/>
            <person name="Tester M."/>
        </authorList>
    </citation>
    <scope>NUCLEOTIDE SEQUENCE [LARGE SCALE GENOMIC DNA]</scope>
    <source>
        <strain evidence="9">cv. PI 614886</strain>
    </source>
</reference>
<dbReference type="GO" id="GO:0005506">
    <property type="term" value="F:iron ion binding"/>
    <property type="evidence" value="ECO:0007669"/>
    <property type="project" value="InterPro"/>
</dbReference>
<keyword evidence="3 6" id="KW-0812">Transmembrane</keyword>
<accession>A0A803NCG4</accession>
<dbReference type="Pfam" id="PF04116">
    <property type="entry name" value="FA_hydroxylase"/>
    <property type="match status" value="1"/>
</dbReference>
<dbReference type="Gramene" id="AUR62043781-RA">
    <property type="protein sequence ID" value="AUR62043781-RA:cds"/>
    <property type="gene ID" value="AUR62043781"/>
</dbReference>
<feature type="transmembrane region" description="Helical" evidence="6">
    <location>
        <begin position="324"/>
        <end position="344"/>
    </location>
</feature>
<dbReference type="InterPro" id="IPR006694">
    <property type="entry name" value="Fatty_acid_hydroxylase"/>
</dbReference>
<protein>
    <submittedName>
        <fullName evidence="9">Uncharacterized protein</fullName>
    </submittedName>
</protein>
<evidence type="ECO:0000313" key="10">
    <source>
        <dbReference type="Proteomes" id="UP000596660"/>
    </source>
</evidence>
<evidence type="ECO:0000256" key="2">
    <source>
        <dbReference type="ARBA" id="ARBA00009324"/>
    </source>
</evidence>
<name>A0A803NCG4_CHEQI</name>
<feature type="transmembrane region" description="Helical" evidence="6">
    <location>
        <begin position="43"/>
        <end position="59"/>
    </location>
</feature>